<dbReference type="GeneID" id="10510806"/>
<name>F1A0I8_DICPU</name>
<accession>F1A0I8</accession>
<evidence type="ECO:0000256" key="1">
    <source>
        <dbReference type="SAM" id="MobiDB-lite"/>
    </source>
</evidence>
<feature type="region of interest" description="Disordered" evidence="1">
    <location>
        <begin position="54"/>
        <end position="116"/>
    </location>
</feature>
<dbReference type="AlphaFoldDB" id="F1A0I8"/>
<dbReference type="RefSeq" id="XP_003293175.1">
    <property type="nucleotide sequence ID" value="XM_003293127.1"/>
</dbReference>
<evidence type="ECO:0000313" key="2">
    <source>
        <dbReference type="EMBL" id="EGC30296.1"/>
    </source>
</evidence>
<protein>
    <submittedName>
        <fullName evidence="2">Uncharacterized protein</fullName>
    </submittedName>
</protein>
<proteinExistence type="predicted"/>
<sequence length="116" mass="13247">MLCPDLMEEYKLNVANKDKLNSKKWRKEKMESNIKNSISPSPDITNVITHKQKRNNLKASSKIHKGISTIDNNKSTDKEFTSDASKDIHNPQVDVSNRQNVTSKRIRTSLGRNVPQ</sequence>
<feature type="compositionally biased region" description="Basic and acidic residues" evidence="1">
    <location>
        <begin position="74"/>
        <end position="89"/>
    </location>
</feature>
<dbReference type="KEGG" id="dpp:DICPUDRAFT_83756"/>
<keyword evidence="3" id="KW-1185">Reference proteome</keyword>
<feature type="compositionally biased region" description="Basic residues" evidence="1">
    <location>
        <begin position="54"/>
        <end position="65"/>
    </location>
</feature>
<dbReference type="EMBL" id="GL871340">
    <property type="protein sequence ID" value="EGC30296.1"/>
    <property type="molecule type" value="Genomic_DNA"/>
</dbReference>
<gene>
    <name evidence="2" type="ORF">DICPUDRAFT_83756</name>
</gene>
<feature type="compositionally biased region" description="Polar residues" evidence="1">
    <location>
        <begin position="93"/>
        <end position="103"/>
    </location>
</feature>
<organism evidence="2 3">
    <name type="scientific">Dictyostelium purpureum</name>
    <name type="common">Slime mold</name>
    <dbReference type="NCBI Taxonomy" id="5786"/>
    <lineage>
        <taxon>Eukaryota</taxon>
        <taxon>Amoebozoa</taxon>
        <taxon>Evosea</taxon>
        <taxon>Eumycetozoa</taxon>
        <taxon>Dictyostelia</taxon>
        <taxon>Dictyosteliales</taxon>
        <taxon>Dictyosteliaceae</taxon>
        <taxon>Dictyostelium</taxon>
    </lineage>
</organism>
<dbReference type="InParanoid" id="F1A0I8"/>
<reference evidence="3" key="1">
    <citation type="journal article" date="2011" name="Genome Biol.">
        <title>Comparative genomics of the social amoebae Dictyostelium discoideum and Dictyostelium purpureum.</title>
        <authorList>
            <consortium name="US DOE Joint Genome Institute (JGI-PGF)"/>
            <person name="Sucgang R."/>
            <person name="Kuo A."/>
            <person name="Tian X."/>
            <person name="Salerno W."/>
            <person name="Parikh A."/>
            <person name="Feasley C.L."/>
            <person name="Dalin E."/>
            <person name="Tu H."/>
            <person name="Huang E."/>
            <person name="Barry K."/>
            <person name="Lindquist E."/>
            <person name="Shapiro H."/>
            <person name="Bruce D."/>
            <person name="Schmutz J."/>
            <person name="Salamov A."/>
            <person name="Fey P."/>
            <person name="Gaudet P."/>
            <person name="Anjard C."/>
            <person name="Babu M.M."/>
            <person name="Basu S."/>
            <person name="Bushmanova Y."/>
            <person name="van der Wel H."/>
            <person name="Katoh-Kurasawa M."/>
            <person name="Dinh C."/>
            <person name="Coutinho P.M."/>
            <person name="Saito T."/>
            <person name="Elias M."/>
            <person name="Schaap P."/>
            <person name="Kay R.R."/>
            <person name="Henrissat B."/>
            <person name="Eichinger L."/>
            <person name="Rivero F."/>
            <person name="Putnam N.H."/>
            <person name="West C.M."/>
            <person name="Loomis W.F."/>
            <person name="Chisholm R.L."/>
            <person name="Shaulsky G."/>
            <person name="Strassmann J.E."/>
            <person name="Queller D.C."/>
            <person name="Kuspa A."/>
            <person name="Grigoriev I.V."/>
        </authorList>
    </citation>
    <scope>NUCLEOTIDE SEQUENCE [LARGE SCALE GENOMIC DNA]</scope>
    <source>
        <strain evidence="3">QSDP1</strain>
    </source>
</reference>
<dbReference type="Proteomes" id="UP000001064">
    <property type="component" value="Unassembled WGS sequence"/>
</dbReference>
<evidence type="ECO:0000313" key="3">
    <source>
        <dbReference type="Proteomes" id="UP000001064"/>
    </source>
</evidence>
<dbReference type="VEuPathDB" id="AmoebaDB:DICPUDRAFT_83756"/>